<comment type="caution">
    <text evidence="1">The sequence shown here is derived from an EMBL/GenBank/DDBJ whole genome shotgun (WGS) entry which is preliminary data.</text>
</comment>
<keyword evidence="2" id="KW-1185">Reference proteome</keyword>
<dbReference type="Proteomes" id="UP000024635">
    <property type="component" value="Unassembled WGS sequence"/>
</dbReference>
<evidence type="ECO:0000313" key="1">
    <source>
        <dbReference type="EMBL" id="EYB95907.1"/>
    </source>
</evidence>
<dbReference type="EMBL" id="JARK01001491">
    <property type="protein sequence ID" value="EYB95907.1"/>
    <property type="molecule type" value="Genomic_DNA"/>
</dbReference>
<organism evidence="1 2">
    <name type="scientific">Ancylostoma ceylanicum</name>
    <dbReference type="NCBI Taxonomy" id="53326"/>
    <lineage>
        <taxon>Eukaryota</taxon>
        <taxon>Metazoa</taxon>
        <taxon>Ecdysozoa</taxon>
        <taxon>Nematoda</taxon>
        <taxon>Chromadorea</taxon>
        <taxon>Rhabditida</taxon>
        <taxon>Rhabditina</taxon>
        <taxon>Rhabditomorpha</taxon>
        <taxon>Strongyloidea</taxon>
        <taxon>Ancylostomatidae</taxon>
        <taxon>Ancylostomatinae</taxon>
        <taxon>Ancylostoma</taxon>
    </lineage>
</organism>
<reference evidence="2" key="1">
    <citation type="journal article" date="2015" name="Nat. Genet.">
        <title>The genome and transcriptome of the zoonotic hookworm Ancylostoma ceylanicum identify infection-specific gene families.</title>
        <authorList>
            <person name="Schwarz E.M."/>
            <person name="Hu Y."/>
            <person name="Antoshechkin I."/>
            <person name="Miller M.M."/>
            <person name="Sternberg P.W."/>
            <person name="Aroian R.V."/>
        </authorList>
    </citation>
    <scope>NUCLEOTIDE SEQUENCE</scope>
    <source>
        <strain evidence="2">HY135</strain>
    </source>
</reference>
<proteinExistence type="predicted"/>
<sequence length="79" mass="8568">MFLDNVLPGGCVTRGTLLSCDWSIHALVAAVAFQGNLSDACSGSRTSLYYREGKKGVTRRLSFAHSGLPSRPSVRLVRR</sequence>
<dbReference type="AlphaFoldDB" id="A0A016SZP4"/>
<name>A0A016SZP4_9BILA</name>
<evidence type="ECO:0000313" key="2">
    <source>
        <dbReference type="Proteomes" id="UP000024635"/>
    </source>
</evidence>
<protein>
    <submittedName>
        <fullName evidence="1">Uncharacterized protein</fullName>
    </submittedName>
</protein>
<gene>
    <name evidence="1" type="primary">Acey_s0155.g3084</name>
    <name evidence="1" type="ORF">Y032_0155g3084</name>
</gene>
<accession>A0A016SZP4</accession>